<proteinExistence type="predicted"/>
<organism evidence="1 2">
    <name type="scientific">Dreissena polymorpha</name>
    <name type="common">Zebra mussel</name>
    <name type="synonym">Mytilus polymorpha</name>
    <dbReference type="NCBI Taxonomy" id="45954"/>
    <lineage>
        <taxon>Eukaryota</taxon>
        <taxon>Metazoa</taxon>
        <taxon>Spiralia</taxon>
        <taxon>Lophotrochozoa</taxon>
        <taxon>Mollusca</taxon>
        <taxon>Bivalvia</taxon>
        <taxon>Autobranchia</taxon>
        <taxon>Heteroconchia</taxon>
        <taxon>Euheterodonta</taxon>
        <taxon>Imparidentia</taxon>
        <taxon>Neoheterodontei</taxon>
        <taxon>Myida</taxon>
        <taxon>Dreissenoidea</taxon>
        <taxon>Dreissenidae</taxon>
        <taxon>Dreissena</taxon>
    </lineage>
</organism>
<sequence length="75" mass="8405">MINEERLELLKKVVERQPAVILDVAAELSRRQQPAAQQVPPGPGPSAQPSWCVCTHCPVMERERQTVLWYGTPAL</sequence>
<keyword evidence="2" id="KW-1185">Reference proteome</keyword>
<evidence type="ECO:0000313" key="1">
    <source>
        <dbReference type="EMBL" id="KAH3815576.1"/>
    </source>
</evidence>
<accession>A0A9D4GHH0</accession>
<dbReference type="Proteomes" id="UP000828390">
    <property type="component" value="Unassembled WGS sequence"/>
</dbReference>
<reference evidence="1" key="2">
    <citation type="submission" date="2020-11" db="EMBL/GenBank/DDBJ databases">
        <authorList>
            <person name="McCartney M.A."/>
            <person name="Auch B."/>
            <person name="Kono T."/>
            <person name="Mallez S."/>
            <person name="Becker A."/>
            <person name="Gohl D.M."/>
            <person name="Silverstein K.A.T."/>
            <person name="Koren S."/>
            <person name="Bechman K.B."/>
            <person name="Herman A."/>
            <person name="Abrahante J.E."/>
            <person name="Garbe J."/>
        </authorList>
    </citation>
    <scope>NUCLEOTIDE SEQUENCE</scope>
    <source>
        <strain evidence="1">Duluth1</strain>
        <tissue evidence="1">Whole animal</tissue>
    </source>
</reference>
<reference evidence="1" key="1">
    <citation type="journal article" date="2019" name="bioRxiv">
        <title>The Genome of the Zebra Mussel, Dreissena polymorpha: A Resource for Invasive Species Research.</title>
        <authorList>
            <person name="McCartney M.A."/>
            <person name="Auch B."/>
            <person name="Kono T."/>
            <person name="Mallez S."/>
            <person name="Zhang Y."/>
            <person name="Obille A."/>
            <person name="Becker A."/>
            <person name="Abrahante J.E."/>
            <person name="Garbe J."/>
            <person name="Badalamenti J.P."/>
            <person name="Herman A."/>
            <person name="Mangelson H."/>
            <person name="Liachko I."/>
            <person name="Sullivan S."/>
            <person name="Sone E.D."/>
            <person name="Koren S."/>
            <person name="Silverstein K.A.T."/>
            <person name="Beckman K.B."/>
            <person name="Gohl D.M."/>
        </authorList>
    </citation>
    <scope>NUCLEOTIDE SEQUENCE</scope>
    <source>
        <strain evidence="1">Duluth1</strain>
        <tissue evidence="1">Whole animal</tissue>
    </source>
</reference>
<dbReference type="EMBL" id="JAIWYP010000006">
    <property type="protein sequence ID" value="KAH3815576.1"/>
    <property type="molecule type" value="Genomic_DNA"/>
</dbReference>
<protein>
    <submittedName>
        <fullName evidence="1">Uncharacterized protein</fullName>
    </submittedName>
</protein>
<evidence type="ECO:0000313" key="2">
    <source>
        <dbReference type="Proteomes" id="UP000828390"/>
    </source>
</evidence>
<comment type="caution">
    <text evidence="1">The sequence shown here is derived from an EMBL/GenBank/DDBJ whole genome shotgun (WGS) entry which is preliminary data.</text>
</comment>
<name>A0A9D4GHH0_DREPO</name>
<gene>
    <name evidence="1" type="ORF">DPMN_144104</name>
</gene>
<dbReference type="AlphaFoldDB" id="A0A9D4GHH0"/>